<dbReference type="InterPro" id="IPR036291">
    <property type="entry name" value="NAD(P)-bd_dom_sf"/>
</dbReference>
<gene>
    <name evidence="2" type="ORF">SAMN02745172_03394</name>
</gene>
<dbReference type="Gene3D" id="3.40.50.720">
    <property type="entry name" value="NAD(P)-binding Rossmann-like Domain"/>
    <property type="match status" value="1"/>
</dbReference>
<keyword evidence="3" id="KW-1185">Reference proteome</keyword>
<dbReference type="InterPro" id="IPR051317">
    <property type="entry name" value="Gfo/Idh/MocA_oxidoreduct"/>
</dbReference>
<dbReference type="EMBL" id="FRXO01000007">
    <property type="protein sequence ID" value="SHO66735.1"/>
    <property type="molecule type" value="Genomic_DNA"/>
</dbReference>
<dbReference type="RefSeq" id="WP_073630870.1">
    <property type="nucleotide sequence ID" value="NZ_FRXO01000007.1"/>
</dbReference>
<organism evidence="2 3">
    <name type="scientific">Pseudoxanthobacter soli DSM 19599</name>
    <dbReference type="NCBI Taxonomy" id="1123029"/>
    <lineage>
        <taxon>Bacteria</taxon>
        <taxon>Pseudomonadati</taxon>
        <taxon>Pseudomonadota</taxon>
        <taxon>Alphaproteobacteria</taxon>
        <taxon>Hyphomicrobiales</taxon>
        <taxon>Segnochrobactraceae</taxon>
        <taxon>Pseudoxanthobacter</taxon>
    </lineage>
</organism>
<dbReference type="Pfam" id="PF01408">
    <property type="entry name" value="GFO_IDH_MocA"/>
    <property type="match status" value="1"/>
</dbReference>
<dbReference type="InterPro" id="IPR000683">
    <property type="entry name" value="Gfo/Idh/MocA-like_OxRdtase_N"/>
</dbReference>
<protein>
    <submittedName>
        <fullName evidence="2">Predicted dehydrogenase</fullName>
    </submittedName>
</protein>
<proteinExistence type="predicted"/>
<dbReference type="STRING" id="1123029.SAMN02745172_03394"/>
<dbReference type="AlphaFoldDB" id="A0A1M7ZPB2"/>
<evidence type="ECO:0000313" key="2">
    <source>
        <dbReference type="EMBL" id="SHO66735.1"/>
    </source>
</evidence>
<dbReference type="PANTHER" id="PTHR43708:SF4">
    <property type="entry name" value="OXIDOREDUCTASE YCEM-RELATED"/>
    <property type="match status" value="1"/>
</dbReference>
<dbReference type="Proteomes" id="UP000186406">
    <property type="component" value="Unassembled WGS sequence"/>
</dbReference>
<evidence type="ECO:0000313" key="3">
    <source>
        <dbReference type="Proteomes" id="UP000186406"/>
    </source>
</evidence>
<accession>A0A1M7ZPB2</accession>
<sequence length="377" mass="39742">MTRLKVGVAGGGLIAQVEHIPNLLALKDRFALVGVSDPSATVREALAARFGVATVPDAADLIGLGLDALVIAAPDPWHGTLAASALAAGIHVFCEKPLCYGVAEIDGLIEAQEKSGAVLQVGYMKRFDPSYVTALDLVRGRGERLRYLSVEVHDPDAGPFVGHHPLVAGSDVPEALIAATARRRREQIEAALGFVPDDTVFRGFASAYSSALVHDVNAVHGLLDAMELETGDVRGAALFAGGAGGQGAVALRGGAALWTMTHVEVPGVGDYSERISLYFDDEIVELVFPAPYLNHHPTRLVVRRNAGSQVEATEIRSGYEEAFVRELEGFWRAVVEGGPNRNPATDARRDQALLVALARTAAGEAPAQVVTRPALAG</sequence>
<feature type="domain" description="Gfo/Idh/MocA-like oxidoreductase N-terminal" evidence="1">
    <location>
        <begin position="4"/>
        <end position="123"/>
    </location>
</feature>
<dbReference type="GO" id="GO:0000166">
    <property type="term" value="F:nucleotide binding"/>
    <property type="evidence" value="ECO:0007669"/>
    <property type="project" value="InterPro"/>
</dbReference>
<dbReference type="PANTHER" id="PTHR43708">
    <property type="entry name" value="CONSERVED EXPRESSED OXIDOREDUCTASE (EUROFUNG)"/>
    <property type="match status" value="1"/>
</dbReference>
<dbReference type="Gene3D" id="3.30.360.10">
    <property type="entry name" value="Dihydrodipicolinate Reductase, domain 2"/>
    <property type="match status" value="1"/>
</dbReference>
<evidence type="ECO:0000259" key="1">
    <source>
        <dbReference type="Pfam" id="PF01408"/>
    </source>
</evidence>
<dbReference type="OrthoDB" id="7804998at2"/>
<name>A0A1M7ZPB2_9HYPH</name>
<dbReference type="SUPFAM" id="SSF51735">
    <property type="entry name" value="NAD(P)-binding Rossmann-fold domains"/>
    <property type="match status" value="1"/>
</dbReference>
<reference evidence="2 3" key="1">
    <citation type="submission" date="2016-12" db="EMBL/GenBank/DDBJ databases">
        <authorList>
            <person name="Song W.-J."/>
            <person name="Kurnit D.M."/>
        </authorList>
    </citation>
    <scope>NUCLEOTIDE SEQUENCE [LARGE SCALE GENOMIC DNA]</scope>
    <source>
        <strain evidence="2 3">DSM 19599</strain>
    </source>
</reference>